<dbReference type="Pfam" id="PF12156">
    <property type="entry name" value="ATPase-cat_bd"/>
    <property type="match status" value="1"/>
</dbReference>
<evidence type="ECO:0000256" key="3">
    <source>
        <dbReference type="ARBA" id="ARBA00022692"/>
    </source>
</evidence>
<keyword evidence="7 8" id="KW-0472">Membrane</keyword>
<dbReference type="SUPFAM" id="SSF81653">
    <property type="entry name" value="Calcium ATPase, transduction domain A"/>
    <property type="match status" value="1"/>
</dbReference>
<dbReference type="GO" id="GO:0005524">
    <property type="term" value="F:ATP binding"/>
    <property type="evidence" value="ECO:0007669"/>
    <property type="project" value="UniProtKB-UniRule"/>
</dbReference>
<dbReference type="InterPro" id="IPR018303">
    <property type="entry name" value="ATPase_P-typ_P_site"/>
</dbReference>
<organism evidence="11 12">
    <name type="scientific">Saltatorellus ferox</name>
    <dbReference type="NCBI Taxonomy" id="2528018"/>
    <lineage>
        <taxon>Bacteria</taxon>
        <taxon>Pseudomonadati</taxon>
        <taxon>Planctomycetota</taxon>
        <taxon>Planctomycetia</taxon>
        <taxon>Planctomycetia incertae sedis</taxon>
        <taxon>Saltatorellus</taxon>
    </lineage>
</organism>
<keyword evidence="5" id="KW-1278">Translocase</keyword>
<dbReference type="InterPro" id="IPR036163">
    <property type="entry name" value="HMA_dom_sf"/>
</dbReference>
<evidence type="ECO:0000256" key="8">
    <source>
        <dbReference type="RuleBase" id="RU362081"/>
    </source>
</evidence>
<evidence type="ECO:0000256" key="6">
    <source>
        <dbReference type="ARBA" id="ARBA00022989"/>
    </source>
</evidence>
<dbReference type="SFLD" id="SFLDS00003">
    <property type="entry name" value="Haloacid_Dehalogenase"/>
    <property type="match status" value="1"/>
</dbReference>
<evidence type="ECO:0000313" key="11">
    <source>
        <dbReference type="EMBL" id="QDV10033.1"/>
    </source>
</evidence>
<dbReference type="GO" id="GO:0046872">
    <property type="term" value="F:metal ion binding"/>
    <property type="evidence" value="ECO:0007669"/>
    <property type="project" value="UniProtKB-KW"/>
</dbReference>
<feature type="region of interest" description="Disordered" evidence="9">
    <location>
        <begin position="862"/>
        <end position="884"/>
    </location>
</feature>
<dbReference type="SFLD" id="SFLDF00027">
    <property type="entry name" value="p-type_atpase"/>
    <property type="match status" value="1"/>
</dbReference>
<dbReference type="NCBIfam" id="TIGR01525">
    <property type="entry name" value="ATPase-IB_hvy"/>
    <property type="match status" value="1"/>
</dbReference>
<feature type="transmembrane region" description="Helical" evidence="8">
    <location>
        <begin position="241"/>
        <end position="258"/>
    </location>
</feature>
<dbReference type="Gene3D" id="3.40.50.1000">
    <property type="entry name" value="HAD superfamily/HAD-like"/>
    <property type="match status" value="1"/>
</dbReference>
<dbReference type="Pfam" id="PF00702">
    <property type="entry name" value="Hydrolase"/>
    <property type="match status" value="1"/>
</dbReference>
<proteinExistence type="inferred from homology"/>
<feature type="transmembrane region" description="Helical" evidence="8">
    <location>
        <begin position="460"/>
        <end position="481"/>
    </location>
</feature>
<dbReference type="GO" id="GO:0019829">
    <property type="term" value="F:ATPase-coupled monoatomic cation transmembrane transporter activity"/>
    <property type="evidence" value="ECO:0007669"/>
    <property type="project" value="InterPro"/>
</dbReference>
<dbReference type="SMART" id="SM00746">
    <property type="entry name" value="TRASH"/>
    <property type="match status" value="1"/>
</dbReference>
<sequence length="884" mass="92377">MTLIDPPGASVRPRSTASVASTERRAACTCSHCGLPVPAGLVVTGRDEQFCCNGCELVYETLRSSGLDGNYYSLRARFEDSADAGPARATGRGYEAFDRDAFQEAYVRPRLGADGESTGLVDVDLLLEGVHCAACVWLVERLPKLLPGVVDIRLRVRDARVSLTYAPDLAQLSSIARALDRLGYPPHPPAKGERQALARTAERRHLVHMGVAAVTAGNAMLVSFALYAGAAGGIEHQHAQLFRYIGLGLGWLSILWPGRSFLRGAWAAIRTRTGHLDLPIALALLAGGLAGTWNTVTESGEAYFDSLTVLVFLLLVGRYIQARQQRWAADAVDLTRALTPATCRIVRAQPVLGHEEIVEITTPELMLGDVVEVRPGEPVPADGSVVFGRSAVDRSLLSGEAVPVAVTVGDAVHAGCQNVSGLLRVEVTSLGANSRVGRLMGLVEEGLAEKPRIEKFTDRIAGVFVIAVCGLAAATFLYWSWAADLRTAIDHTVALLIVACPCALGLATPLTLAVAVGRAARVGILVKDASVFERLAGRVRLLLDKTGTLTHGSAHVTAYVGDPALRGPVAALEARSNHPLARALVRDFDRFAAPGVRAEDVDERLDGGLSGVVDGVALRVGSLDHLARHGHVLSKERAAEAEAMEAAGHSVIGVAAGSDGDVAALIALSDTARADAASVIEALRQVGWEPEVLSGDVDGAVARIAATVGIDRFAGRVEPEGKLERVQALQSGGEVVCMVGDGVNDAAALAAADVGIAVHGGAEVSLAAADVYASRPGLGALADLRALSQKTMRTIRMNLGLSLAYNVVGITLAASGHMDPLVAAILMPVSSVSVLTLALVSLRPIGRSRAFQHAAADLDDEAASAPVVSPSPSVPKTEEPVPCP</sequence>
<dbReference type="NCBIfam" id="TIGR01494">
    <property type="entry name" value="ATPase_P-type"/>
    <property type="match status" value="1"/>
</dbReference>
<dbReference type="InterPro" id="IPR021993">
    <property type="entry name" value="ATPase-cat-bd"/>
</dbReference>
<keyword evidence="12" id="KW-1185">Reference proteome</keyword>
<dbReference type="InterPro" id="IPR027256">
    <property type="entry name" value="P-typ_ATPase_IB"/>
</dbReference>
<evidence type="ECO:0000259" key="10">
    <source>
        <dbReference type="PROSITE" id="PS50846"/>
    </source>
</evidence>
<dbReference type="InterPro" id="IPR036412">
    <property type="entry name" value="HAD-like_sf"/>
</dbReference>
<evidence type="ECO:0000256" key="2">
    <source>
        <dbReference type="ARBA" id="ARBA00006024"/>
    </source>
</evidence>
<keyword evidence="4 8" id="KW-0479">Metal-binding</keyword>
<dbReference type="PANTHER" id="PTHR46594">
    <property type="entry name" value="P-TYPE CATION-TRANSPORTING ATPASE"/>
    <property type="match status" value="1"/>
</dbReference>
<keyword evidence="8" id="KW-0067">ATP-binding</keyword>
<feature type="transmembrane region" description="Helical" evidence="8">
    <location>
        <begin position="821"/>
        <end position="842"/>
    </location>
</feature>
<feature type="transmembrane region" description="Helical" evidence="8">
    <location>
        <begin position="302"/>
        <end position="320"/>
    </location>
</feature>
<dbReference type="InterPro" id="IPR011017">
    <property type="entry name" value="TRASH_dom"/>
</dbReference>
<dbReference type="InterPro" id="IPR044492">
    <property type="entry name" value="P_typ_ATPase_HD_dom"/>
</dbReference>
<evidence type="ECO:0000256" key="7">
    <source>
        <dbReference type="ARBA" id="ARBA00023136"/>
    </source>
</evidence>
<dbReference type="InterPro" id="IPR023214">
    <property type="entry name" value="HAD_sf"/>
</dbReference>
<accession>A0A518F119</accession>
<evidence type="ECO:0000256" key="1">
    <source>
        <dbReference type="ARBA" id="ARBA00004370"/>
    </source>
</evidence>
<dbReference type="SUPFAM" id="SSF81665">
    <property type="entry name" value="Calcium ATPase, transmembrane domain M"/>
    <property type="match status" value="1"/>
</dbReference>
<dbReference type="PROSITE" id="PS50846">
    <property type="entry name" value="HMA_2"/>
    <property type="match status" value="1"/>
</dbReference>
<dbReference type="Pfam" id="PF00122">
    <property type="entry name" value="E1-E2_ATPase"/>
    <property type="match status" value="1"/>
</dbReference>
<keyword evidence="8" id="KW-0547">Nucleotide-binding</keyword>
<dbReference type="GO" id="GO:0030001">
    <property type="term" value="P:metal ion transport"/>
    <property type="evidence" value="ECO:0007669"/>
    <property type="project" value="UniProtKB-ARBA"/>
</dbReference>
<reference evidence="11 12" key="1">
    <citation type="submission" date="2019-02" db="EMBL/GenBank/DDBJ databases">
        <title>Deep-cultivation of Planctomycetes and their phenomic and genomic characterization uncovers novel biology.</title>
        <authorList>
            <person name="Wiegand S."/>
            <person name="Jogler M."/>
            <person name="Boedeker C."/>
            <person name="Pinto D."/>
            <person name="Vollmers J."/>
            <person name="Rivas-Marin E."/>
            <person name="Kohn T."/>
            <person name="Peeters S.H."/>
            <person name="Heuer A."/>
            <person name="Rast P."/>
            <person name="Oberbeckmann S."/>
            <person name="Bunk B."/>
            <person name="Jeske O."/>
            <person name="Meyerdierks A."/>
            <person name="Storesund J.E."/>
            <person name="Kallscheuer N."/>
            <person name="Luecker S."/>
            <person name="Lage O.M."/>
            <person name="Pohl T."/>
            <person name="Merkel B.J."/>
            <person name="Hornburger P."/>
            <person name="Mueller R.-W."/>
            <person name="Bruemmer F."/>
            <person name="Labrenz M."/>
            <person name="Spormann A.M."/>
            <person name="Op den Camp H."/>
            <person name="Overmann J."/>
            <person name="Amann R."/>
            <person name="Jetten M.S.M."/>
            <person name="Mascher T."/>
            <person name="Medema M.H."/>
            <person name="Devos D.P."/>
            <person name="Kaster A.-K."/>
            <person name="Ovreas L."/>
            <person name="Rohde M."/>
            <person name="Galperin M.Y."/>
            <person name="Jogler C."/>
        </authorList>
    </citation>
    <scope>NUCLEOTIDE SEQUENCE [LARGE SCALE GENOMIC DNA]</scope>
    <source>
        <strain evidence="11 12">Poly30</strain>
    </source>
</reference>
<dbReference type="PRINTS" id="PR00119">
    <property type="entry name" value="CATATPASE"/>
</dbReference>
<feature type="transmembrane region" description="Helical" evidence="8">
    <location>
        <begin position="206"/>
        <end position="229"/>
    </location>
</feature>
<feature type="compositionally biased region" description="Low complexity" evidence="9">
    <location>
        <begin position="863"/>
        <end position="875"/>
    </location>
</feature>
<protein>
    <submittedName>
        <fullName evidence="11">Putative copper-importing P-type ATPase A</fullName>
    </submittedName>
</protein>
<dbReference type="SUPFAM" id="SSF55008">
    <property type="entry name" value="HMA, heavy metal-associated domain"/>
    <property type="match status" value="1"/>
</dbReference>
<comment type="subcellular location">
    <subcellularLocation>
        <location evidence="8">Cell membrane</location>
    </subcellularLocation>
    <subcellularLocation>
        <location evidence="1">Membrane</location>
    </subcellularLocation>
</comment>
<dbReference type="GO" id="GO:0005886">
    <property type="term" value="C:plasma membrane"/>
    <property type="evidence" value="ECO:0007669"/>
    <property type="project" value="UniProtKB-SubCell"/>
</dbReference>
<dbReference type="PANTHER" id="PTHR46594:SF4">
    <property type="entry name" value="P-TYPE CATION-TRANSPORTING ATPASE"/>
    <property type="match status" value="1"/>
</dbReference>
<keyword evidence="3 8" id="KW-0812">Transmembrane</keyword>
<evidence type="ECO:0000256" key="4">
    <source>
        <dbReference type="ARBA" id="ARBA00022723"/>
    </source>
</evidence>
<dbReference type="Gene3D" id="3.30.70.100">
    <property type="match status" value="1"/>
</dbReference>
<feature type="transmembrane region" description="Helical" evidence="8">
    <location>
        <begin position="795"/>
        <end position="815"/>
    </location>
</feature>
<dbReference type="SFLD" id="SFLDG00002">
    <property type="entry name" value="C1.7:_P-type_atpase_like"/>
    <property type="match status" value="1"/>
</dbReference>
<dbReference type="InterPro" id="IPR023299">
    <property type="entry name" value="ATPase_P-typ_cyto_dom_N"/>
</dbReference>
<keyword evidence="8" id="KW-1003">Cell membrane</keyword>
<name>A0A518F119_9BACT</name>
<feature type="transmembrane region" description="Helical" evidence="8">
    <location>
        <begin position="493"/>
        <end position="517"/>
    </location>
</feature>
<dbReference type="AlphaFoldDB" id="A0A518F119"/>
<dbReference type="Gene3D" id="2.70.150.10">
    <property type="entry name" value="Calcium-transporting ATPase, cytoplasmic transduction domain A"/>
    <property type="match status" value="1"/>
</dbReference>
<keyword evidence="6 8" id="KW-1133">Transmembrane helix</keyword>
<dbReference type="CDD" id="cd00371">
    <property type="entry name" value="HMA"/>
    <property type="match status" value="1"/>
</dbReference>
<evidence type="ECO:0000256" key="9">
    <source>
        <dbReference type="SAM" id="MobiDB-lite"/>
    </source>
</evidence>
<dbReference type="GO" id="GO:0016887">
    <property type="term" value="F:ATP hydrolysis activity"/>
    <property type="evidence" value="ECO:0007669"/>
    <property type="project" value="InterPro"/>
</dbReference>
<dbReference type="SUPFAM" id="SSF81660">
    <property type="entry name" value="Metal cation-transporting ATPase, ATP-binding domain N"/>
    <property type="match status" value="1"/>
</dbReference>
<dbReference type="SUPFAM" id="SSF56784">
    <property type="entry name" value="HAD-like"/>
    <property type="match status" value="1"/>
</dbReference>
<evidence type="ECO:0000256" key="5">
    <source>
        <dbReference type="ARBA" id="ARBA00022967"/>
    </source>
</evidence>
<dbReference type="RefSeq" id="WP_145205503.1">
    <property type="nucleotide sequence ID" value="NZ_CP036434.1"/>
</dbReference>
<dbReference type="OrthoDB" id="211392at2"/>
<dbReference type="PROSITE" id="PS00154">
    <property type="entry name" value="ATPASE_E1_E2"/>
    <property type="match status" value="1"/>
</dbReference>
<dbReference type="InterPro" id="IPR008250">
    <property type="entry name" value="ATPase_P-typ_transduc_dom_A_sf"/>
</dbReference>
<dbReference type="InterPro" id="IPR001757">
    <property type="entry name" value="P_typ_ATPase"/>
</dbReference>
<dbReference type="Proteomes" id="UP000320390">
    <property type="component" value="Chromosome"/>
</dbReference>
<dbReference type="NCBIfam" id="TIGR01511">
    <property type="entry name" value="ATPase-IB1_Cu"/>
    <property type="match status" value="1"/>
</dbReference>
<feature type="transmembrane region" description="Helical" evidence="8">
    <location>
        <begin position="278"/>
        <end position="296"/>
    </location>
</feature>
<dbReference type="Gene3D" id="3.40.1110.10">
    <property type="entry name" value="Calcium-transporting ATPase, cytoplasmic domain N"/>
    <property type="match status" value="1"/>
</dbReference>
<evidence type="ECO:0000313" key="12">
    <source>
        <dbReference type="Proteomes" id="UP000320390"/>
    </source>
</evidence>
<feature type="domain" description="HMA" evidence="10">
    <location>
        <begin position="121"/>
        <end position="187"/>
    </location>
</feature>
<dbReference type="InterPro" id="IPR059000">
    <property type="entry name" value="ATPase_P-type_domA"/>
</dbReference>
<dbReference type="InterPro" id="IPR006121">
    <property type="entry name" value="HMA_dom"/>
</dbReference>
<gene>
    <name evidence="11" type="primary">copA</name>
    <name evidence="11" type="ORF">Poly30_55940</name>
</gene>
<dbReference type="EMBL" id="CP036434">
    <property type="protein sequence ID" value="QDV10033.1"/>
    <property type="molecule type" value="Genomic_DNA"/>
</dbReference>
<comment type="similarity">
    <text evidence="2 8">Belongs to the cation transport ATPase (P-type) (TC 3.A.3) family. Type IB subfamily.</text>
</comment>
<dbReference type="InterPro" id="IPR023298">
    <property type="entry name" value="ATPase_P-typ_TM_dom_sf"/>
</dbReference>